<dbReference type="STRING" id="1121291.SAMN02745134_01774"/>
<dbReference type="PANTHER" id="PTHR30146:SF148">
    <property type="entry name" value="HTH-TYPE TRANSCRIPTIONAL REPRESSOR PURR-RELATED"/>
    <property type="match status" value="1"/>
</dbReference>
<dbReference type="InterPro" id="IPR028082">
    <property type="entry name" value="Peripla_BP_I"/>
</dbReference>
<keyword evidence="1" id="KW-0678">Repressor</keyword>
<evidence type="ECO:0000256" key="4">
    <source>
        <dbReference type="ARBA" id="ARBA00023163"/>
    </source>
</evidence>
<dbReference type="EMBL" id="FWXH01000004">
    <property type="protein sequence ID" value="SMC22970.1"/>
    <property type="molecule type" value="Genomic_DNA"/>
</dbReference>
<keyword evidence="7" id="KW-1185">Reference proteome</keyword>
<dbReference type="SUPFAM" id="SSF47413">
    <property type="entry name" value="lambda repressor-like DNA-binding domains"/>
    <property type="match status" value="1"/>
</dbReference>
<dbReference type="Proteomes" id="UP000192468">
    <property type="component" value="Unassembled WGS sequence"/>
</dbReference>
<dbReference type="GO" id="GO:0000976">
    <property type="term" value="F:transcription cis-regulatory region binding"/>
    <property type="evidence" value="ECO:0007669"/>
    <property type="project" value="TreeGrafter"/>
</dbReference>
<evidence type="ECO:0000256" key="3">
    <source>
        <dbReference type="ARBA" id="ARBA00023125"/>
    </source>
</evidence>
<gene>
    <name evidence="6" type="ORF">SAMN02745134_01774</name>
</gene>
<dbReference type="InterPro" id="IPR046335">
    <property type="entry name" value="LacI/GalR-like_sensor"/>
</dbReference>
<accession>A0A1W1XG98</accession>
<dbReference type="PRINTS" id="PR00036">
    <property type="entry name" value="HTHLACI"/>
</dbReference>
<sequence>MNIYDIAKEAGVSITTVSRVLNNKENISKKTKDKVEYILKKYNYTPNAIARGLVAKSMKSIGVVTTNIKDIHHANAAYIIEREFNKLGYNVILCNTGDKTEESINYIKMLSERNIDGIILMGSVFSNDVVKSSISSCIKNIPLVLQNGLLDIENTYSVLVDDAYGITLCVDHLFNKGHSDIVYVKDSDTYSANQKKDGFIIGMNKHGLKIDDNSIITTKYGLDGGYEAVEKLMQLNKNFSAIVFGEDITAIGAIKKLRELNLNVPEDVAITGFNNSTFARCCYPELTSVDNKVETTSSLSVKLLNDLIEKKNVTSNILVRPDLVIRESS</sequence>
<dbReference type="Gene3D" id="1.10.260.40">
    <property type="entry name" value="lambda repressor-like DNA-binding domains"/>
    <property type="match status" value="1"/>
</dbReference>
<dbReference type="GO" id="GO:0003700">
    <property type="term" value="F:DNA-binding transcription factor activity"/>
    <property type="evidence" value="ECO:0007669"/>
    <property type="project" value="TreeGrafter"/>
</dbReference>
<dbReference type="CDD" id="cd06267">
    <property type="entry name" value="PBP1_LacI_sugar_binding-like"/>
    <property type="match status" value="1"/>
</dbReference>
<dbReference type="Pfam" id="PF13377">
    <property type="entry name" value="Peripla_BP_3"/>
    <property type="match status" value="1"/>
</dbReference>
<dbReference type="AlphaFoldDB" id="A0A1W1XG98"/>
<name>A0A1W1XG98_9CLOT</name>
<dbReference type="SMART" id="SM00354">
    <property type="entry name" value="HTH_LACI"/>
    <property type="match status" value="1"/>
</dbReference>
<dbReference type="InterPro" id="IPR000843">
    <property type="entry name" value="HTH_LacI"/>
</dbReference>
<proteinExistence type="predicted"/>
<dbReference type="OrthoDB" id="9784962at2"/>
<evidence type="ECO:0000256" key="1">
    <source>
        <dbReference type="ARBA" id="ARBA00022491"/>
    </source>
</evidence>
<evidence type="ECO:0000313" key="6">
    <source>
        <dbReference type="EMBL" id="SMC22970.1"/>
    </source>
</evidence>
<dbReference type="SUPFAM" id="SSF53822">
    <property type="entry name" value="Periplasmic binding protein-like I"/>
    <property type="match status" value="1"/>
</dbReference>
<keyword evidence="4" id="KW-0804">Transcription</keyword>
<evidence type="ECO:0000256" key="2">
    <source>
        <dbReference type="ARBA" id="ARBA00023015"/>
    </source>
</evidence>
<organism evidence="6 7">
    <name type="scientific">Clostridium acidisoli DSM 12555</name>
    <dbReference type="NCBI Taxonomy" id="1121291"/>
    <lineage>
        <taxon>Bacteria</taxon>
        <taxon>Bacillati</taxon>
        <taxon>Bacillota</taxon>
        <taxon>Clostridia</taxon>
        <taxon>Eubacteriales</taxon>
        <taxon>Clostridiaceae</taxon>
        <taxon>Clostridium</taxon>
    </lineage>
</organism>
<reference evidence="6 7" key="1">
    <citation type="submission" date="2017-04" db="EMBL/GenBank/DDBJ databases">
        <authorList>
            <person name="Afonso C.L."/>
            <person name="Miller P.J."/>
            <person name="Scott M.A."/>
            <person name="Spackman E."/>
            <person name="Goraichik I."/>
            <person name="Dimitrov K.M."/>
            <person name="Suarez D.L."/>
            <person name="Swayne D.E."/>
        </authorList>
    </citation>
    <scope>NUCLEOTIDE SEQUENCE [LARGE SCALE GENOMIC DNA]</scope>
    <source>
        <strain evidence="6 7">DSM 12555</strain>
    </source>
</reference>
<dbReference type="Gene3D" id="3.40.50.2300">
    <property type="match status" value="2"/>
</dbReference>
<dbReference type="PROSITE" id="PS00356">
    <property type="entry name" value="HTH_LACI_1"/>
    <property type="match status" value="1"/>
</dbReference>
<protein>
    <submittedName>
        <fullName evidence="6">Transcriptional regulator, LacI family</fullName>
    </submittedName>
</protein>
<dbReference type="CDD" id="cd01392">
    <property type="entry name" value="HTH_LacI"/>
    <property type="match status" value="1"/>
</dbReference>
<keyword evidence="3" id="KW-0238">DNA-binding</keyword>
<keyword evidence="2" id="KW-0805">Transcription regulation</keyword>
<dbReference type="Pfam" id="PF00356">
    <property type="entry name" value="LacI"/>
    <property type="match status" value="1"/>
</dbReference>
<evidence type="ECO:0000313" key="7">
    <source>
        <dbReference type="Proteomes" id="UP000192468"/>
    </source>
</evidence>
<dbReference type="InterPro" id="IPR010982">
    <property type="entry name" value="Lambda_DNA-bd_dom_sf"/>
</dbReference>
<feature type="domain" description="HTH lacI-type" evidence="5">
    <location>
        <begin position="1"/>
        <end position="55"/>
    </location>
</feature>
<evidence type="ECO:0000259" key="5">
    <source>
        <dbReference type="PROSITE" id="PS50932"/>
    </source>
</evidence>
<dbReference type="PROSITE" id="PS50932">
    <property type="entry name" value="HTH_LACI_2"/>
    <property type="match status" value="1"/>
</dbReference>
<dbReference type="PANTHER" id="PTHR30146">
    <property type="entry name" value="LACI-RELATED TRANSCRIPTIONAL REPRESSOR"/>
    <property type="match status" value="1"/>
</dbReference>
<dbReference type="RefSeq" id="WP_084115249.1">
    <property type="nucleotide sequence ID" value="NZ_FWXH01000004.1"/>
</dbReference>